<evidence type="ECO:0000256" key="5">
    <source>
        <dbReference type="ARBA" id="ARBA00022705"/>
    </source>
</evidence>
<evidence type="ECO:0000256" key="8">
    <source>
        <dbReference type="ARBA" id="ARBA00022833"/>
    </source>
</evidence>
<evidence type="ECO:0000256" key="3">
    <source>
        <dbReference type="ARBA" id="ARBA00022679"/>
    </source>
</evidence>
<dbReference type="AlphaFoldDB" id="A0A1I7I6L3"/>
<evidence type="ECO:0000256" key="11">
    <source>
        <dbReference type="ARBA" id="ARBA00049244"/>
    </source>
</evidence>
<dbReference type="CDD" id="cd18137">
    <property type="entry name" value="HLD_clamp_pol_III_gamma_tau"/>
    <property type="match status" value="1"/>
</dbReference>
<dbReference type="InterPro" id="IPR012763">
    <property type="entry name" value="DNA_pol_III_sug/sutau_N"/>
</dbReference>
<dbReference type="Pfam" id="PF12169">
    <property type="entry name" value="DNA_pol3_gamma3"/>
    <property type="match status" value="1"/>
</dbReference>
<dbReference type="SMART" id="SM00382">
    <property type="entry name" value="AAA"/>
    <property type="match status" value="1"/>
</dbReference>
<dbReference type="InterPro" id="IPR008921">
    <property type="entry name" value="DNA_pol3_clamp-load_cplx_C"/>
</dbReference>
<dbReference type="STRING" id="155865.SAMN05216515_1362"/>
<keyword evidence="7" id="KW-0547">Nucleotide-binding</keyword>
<dbReference type="GO" id="GO:0006261">
    <property type="term" value="P:DNA-templated DNA replication"/>
    <property type="evidence" value="ECO:0007669"/>
    <property type="project" value="TreeGrafter"/>
</dbReference>
<feature type="region of interest" description="Disordered" evidence="12">
    <location>
        <begin position="389"/>
        <end position="454"/>
    </location>
</feature>
<accession>A0A1I7I6L3</accession>
<organism evidence="14 15">
    <name type="scientific">Eubacterium pyruvativorans</name>
    <dbReference type="NCBI Taxonomy" id="155865"/>
    <lineage>
        <taxon>Bacteria</taxon>
        <taxon>Bacillati</taxon>
        <taxon>Bacillota</taxon>
        <taxon>Clostridia</taxon>
        <taxon>Eubacteriales</taxon>
        <taxon>Eubacteriaceae</taxon>
        <taxon>Eubacterium</taxon>
    </lineage>
</organism>
<dbReference type="EMBL" id="FPBT01000033">
    <property type="protein sequence ID" value="SFU68560.1"/>
    <property type="molecule type" value="Genomic_DNA"/>
</dbReference>
<dbReference type="RefSeq" id="WP_177207466.1">
    <property type="nucleotide sequence ID" value="NZ_FOWF01000036.1"/>
</dbReference>
<reference evidence="14 15" key="1">
    <citation type="submission" date="2016-10" db="EMBL/GenBank/DDBJ databases">
        <authorList>
            <person name="de Groot N.N."/>
        </authorList>
    </citation>
    <scope>NUCLEOTIDE SEQUENCE [LARGE SCALE GENOMIC DNA]</scope>
    <source>
        <strain evidence="14 15">KHGC13</strain>
    </source>
</reference>
<comment type="catalytic activity">
    <reaction evidence="11">
        <text>DNA(n) + a 2'-deoxyribonucleoside 5'-triphosphate = DNA(n+1) + diphosphate</text>
        <dbReference type="Rhea" id="RHEA:22508"/>
        <dbReference type="Rhea" id="RHEA-COMP:17339"/>
        <dbReference type="Rhea" id="RHEA-COMP:17340"/>
        <dbReference type="ChEBI" id="CHEBI:33019"/>
        <dbReference type="ChEBI" id="CHEBI:61560"/>
        <dbReference type="ChEBI" id="CHEBI:173112"/>
        <dbReference type="EC" id="2.7.7.7"/>
    </reaction>
</comment>
<dbReference type="PANTHER" id="PTHR11669:SF0">
    <property type="entry name" value="PROTEIN STICHEL-LIKE 2"/>
    <property type="match status" value="1"/>
</dbReference>
<keyword evidence="9" id="KW-0067">ATP-binding</keyword>
<evidence type="ECO:0000259" key="13">
    <source>
        <dbReference type="SMART" id="SM00382"/>
    </source>
</evidence>
<sequence>MAGYKALYRETRPEVFSELLGQDHIVRILQHQIATNTVSHAYLFCGTRGTGKTTTARILAKALNCTAEDGPVPCGVCPNCRAIAEGSFMDVIEIDAASNNKVDNIRELRESVKYPPSVGRKKVYIIDEVHMLTTGAFNALLKTLEEPPEDVVFILATTNPEKVPQTVLSRCMRLDFRRVSTEVLAAHMGEICEKRGVEITPDALRLLATNAEGSVRDSLSILEQCLASGEAHLNREIILDYLGTAGDEFFGELTEDVMRGDISAAFLLLDRALRDGGDVKQLMKDWMGYFRSLMIAKYVGNPEEMLNMAEDSIQRLKEQSRNLSAETLNRGIVTLAKANNDARYSTQARTLMEVAIVTIASGMAYGAEPAPVPPAGAGAAARKPAAGTSASVQKSAARTSASVQKSPVGTSASARQSAAGERMNRVSQFGDEEGTATGQAEEPAGAPESSAREGGYSMQDLEDIWNNVADRISGDRPALSAATNGVVLTGISDDQFRLQVTNGMAGHLLKQNREYIMDLMEKETGRRRSMVLRDPADSAEPEGGNRDEKLRDLAKGASEILGVDVDVR</sequence>
<name>A0A1I7I6L3_9FIRM</name>
<keyword evidence="5" id="KW-0235">DNA replication</keyword>
<dbReference type="InterPro" id="IPR027417">
    <property type="entry name" value="P-loop_NTPase"/>
</dbReference>
<evidence type="ECO:0000256" key="7">
    <source>
        <dbReference type="ARBA" id="ARBA00022741"/>
    </source>
</evidence>
<evidence type="ECO:0000256" key="1">
    <source>
        <dbReference type="ARBA" id="ARBA00006360"/>
    </source>
</evidence>
<protein>
    <recommendedName>
        <fullName evidence="2">DNA-directed DNA polymerase</fullName>
        <ecNumber evidence="2">2.7.7.7</ecNumber>
    </recommendedName>
</protein>
<dbReference type="NCBIfam" id="TIGR02397">
    <property type="entry name" value="dnaX_nterm"/>
    <property type="match status" value="1"/>
</dbReference>
<evidence type="ECO:0000256" key="6">
    <source>
        <dbReference type="ARBA" id="ARBA00022723"/>
    </source>
</evidence>
<dbReference type="InterPro" id="IPR045085">
    <property type="entry name" value="HLD_clamp_pol_III_gamma_tau"/>
</dbReference>
<keyword evidence="4" id="KW-0548">Nucleotidyltransferase</keyword>
<dbReference type="InterPro" id="IPR050238">
    <property type="entry name" value="DNA_Rep/Repair_Clamp_Loader"/>
</dbReference>
<dbReference type="Gene3D" id="1.20.272.10">
    <property type="match status" value="1"/>
</dbReference>
<evidence type="ECO:0000256" key="2">
    <source>
        <dbReference type="ARBA" id="ARBA00012417"/>
    </source>
</evidence>
<evidence type="ECO:0000256" key="12">
    <source>
        <dbReference type="SAM" id="MobiDB-lite"/>
    </source>
</evidence>
<dbReference type="Pfam" id="PF13177">
    <property type="entry name" value="DNA_pol3_delta2"/>
    <property type="match status" value="1"/>
</dbReference>
<gene>
    <name evidence="14" type="ORF">SAMN05216508_1332</name>
</gene>
<dbReference type="GO" id="GO:0003887">
    <property type="term" value="F:DNA-directed DNA polymerase activity"/>
    <property type="evidence" value="ECO:0007669"/>
    <property type="project" value="UniProtKB-KW"/>
</dbReference>
<proteinExistence type="inferred from homology"/>
<dbReference type="InterPro" id="IPR003593">
    <property type="entry name" value="AAA+_ATPase"/>
</dbReference>
<comment type="similarity">
    <text evidence="1">Belongs to the DnaX/STICHEL family.</text>
</comment>
<keyword evidence="6" id="KW-0479">Metal-binding</keyword>
<dbReference type="FunFam" id="3.40.50.300:FF:000014">
    <property type="entry name" value="DNA polymerase III subunit gamma/tau"/>
    <property type="match status" value="1"/>
</dbReference>
<dbReference type="GO" id="GO:0005524">
    <property type="term" value="F:ATP binding"/>
    <property type="evidence" value="ECO:0007669"/>
    <property type="project" value="UniProtKB-KW"/>
</dbReference>
<keyword evidence="3" id="KW-0808">Transferase</keyword>
<dbReference type="PANTHER" id="PTHR11669">
    <property type="entry name" value="REPLICATION FACTOR C / DNA POLYMERASE III GAMMA-TAU SUBUNIT"/>
    <property type="match status" value="1"/>
</dbReference>
<dbReference type="EC" id="2.7.7.7" evidence="2"/>
<feature type="region of interest" description="Disordered" evidence="12">
    <location>
        <begin position="526"/>
        <end position="551"/>
    </location>
</feature>
<dbReference type="GO" id="GO:0003677">
    <property type="term" value="F:DNA binding"/>
    <property type="evidence" value="ECO:0007669"/>
    <property type="project" value="InterPro"/>
</dbReference>
<dbReference type="SUPFAM" id="SSF48019">
    <property type="entry name" value="post-AAA+ oligomerization domain-like"/>
    <property type="match status" value="1"/>
</dbReference>
<evidence type="ECO:0000256" key="4">
    <source>
        <dbReference type="ARBA" id="ARBA00022695"/>
    </source>
</evidence>
<keyword evidence="10" id="KW-0239">DNA-directed DNA polymerase</keyword>
<dbReference type="GO" id="GO:0046872">
    <property type="term" value="F:metal ion binding"/>
    <property type="evidence" value="ECO:0007669"/>
    <property type="project" value="UniProtKB-KW"/>
</dbReference>
<dbReference type="InterPro" id="IPR022754">
    <property type="entry name" value="DNA_pol_III_gamma-3"/>
</dbReference>
<keyword evidence="15" id="KW-1185">Reference proteome</keyword>
<dbReference type="Gene3D" id="3.40.50.300">
    <property type="entry name" value="P-loop containing nucleotide triphosphate hydrolases"/>
    <property type="match status" value="1"/>
</dbReference>
<keyword evidence="8" id="KW-0862">Zinc</keyword>
<dbReference type="Proteomes" id="UP000198817">
    <property type="component" value="Unassembled WGS sequence"/>
</dbReference>
<feature type="compositionally biased region" description="Low complexity" evidence="12">
    <location>
        <begin position="435"/>
        <end position="449"/>
    </location>
</feature>
<dbReference type="Gene3D" id="1.10.8.60">
    <property type="match status" value="1"/>
</dbReference>
<dbReference type="NCBIfam" id="NF004046">
    <property type="entry name" value="PRK05563.1"/>
    <property type="match status" value="1"/>
</dbReference>
<feature type="domain" description="AAA+ ATPase" evidence="13">
    <location>
        <begin position="38"/>
        <end position="180"/>
    </location>
</feature>
<evidence type="ECO:0000256" key="10">
    <source>
        <dbReference type="ARBA" id="ARBA00022932"/>
    </source>
</evidence>
<feature type="compositionally biased region" description="Polar residues" evidence="12">
    <location>
        <begin position="391"/>
        <end position="416"/>
    </location>
</feature>
<dbReference type="SUPFAM" id="SSF52540">
    <property type="entry name" value="P-loop containing nucleoside triphosphate hydrolases"/>
    <property type="match status" value="1"/>
</dbReference>
<evidence type="ECO:0000256" key="9">
    <source>
        <dbReference type="ARBA" id="ARBA00022840"/>
    </source>
</evidence>
<evidence type="ECO:0000313" key="14">
    <source>
        <dbReference type="EMBL" id="SFU68560.1"/>
    </source>
</evidence>
<evidence type="ECO:0000313" key="15">
    <source>
        <dbReference type="Proteomes" id="UP000198817"/>
    </source>
</evidence>
<dbReference type="GO" id="GO:0009360">
    <property type="term" value="C:DNA polymerase III complex"/>
    <property type="evidence" value="ECO:0007669"/>
    <property type="project" value="InterPro"/>
</dbReference>
<dbReference type="Pfam" id="PF22608">
    <property type="entry name" value="DNAX_ATPase_lid"/>
    <property type="match status" value="1"/>
</dbReference>